<evidence type="ECO:0000313" key="3">
    <source>
        <dbReference type="Proteomes" id="UP001159179"/>
    </source>
</evidence>
<reference evidence="2" key="1">
    <citation type="submission" date="2023-03" db="EMBL/GenBank/DDBJ databases">
        <title>Bacterial isolates from washroom surfaces on a university campus.</title>
        <authorList>
            <person name="Holman D.B."/>
            <person name="Gzyl K.E."/>
            <person name="Taheri A.E."/>
        </authorList>
    </citation>
    <scope>NUCLEOTIDE SEQUENCE</scope>
    <source>
        <strain evidence="2">RD03</strain>
    </source>
</reference>
<sequence length="433" mass="50241">MESGAMQKKRINWIWIWGVLKTFISEAILLAILLFPVRLNNHVFTISWTLLIIMIGSLVFTFILTAGNKQRVQKLYYIISIPIMIIASLITGIPLWGIIIMVIFSQWRLYKLLPEDFDDEYFDNRNGLLLTTILVGVTMYGIGKYLEFVQNDSLLLLILLQLFLLTYGTFIKNYFQVNFKRVSPMYLMALILFIIPLGIAVILTLLSGPLRLGFLSIISLIFSGVAITVGPILSKFFDLVKDNADTGYEKMKVENMNGEPTVEQGKSVIERIEPDSSTFYLIIFIAFVLFAIWAFIKFRRFQVSNEERYDGKEFTIRKLFKKDDNASSEVLINPNYSKSLHQIRKSVNDLERLALKKRLGRYTSESAREWFARIEINCTNKWIEIYERVRYGKEEISATDVELFLTEYKSIRSQLKEIKRSKNQDDGIHNLSE</sequence>
<accession>A0AAW6SVZ9</accession>
<keyword evidence="1" id="KW-1133">Transmembrane helix</keyword>
<feature type="transmembrane region" description="Helical" evidence="1">
    <location>
        <begin position="12"/>
        <end position="37"/>
    </location>
</feature>
<protein>
    <recommendedName>
        <fullName evidence="4">DUF4129 domain-containing protein</fullName>
    </recommendedName>
</protein>
<dbReference type="AlphaFoldDB" id="A0AAW6SVZ9"/>
<feature type="transmembrane region" description="Helical" evidence="1">
    <location>
        <begin position="124"/>
        <end position="142"/>
    </location>
</feature>
<gene>
    <name evidence="2" type="ORF">P5X88_08535</name>
</gene>
<organism evidence="2 3">
    <name type="scientific">Heyndrickxia oleronia</name>
    <dbReference type="NCBI Taxonomy" id="38875"/>
    <lineage>
        <taxon>Bacteria</taxon>
        <taxon>Bacillati</taxon>
        <taxon>Bacillota</taxon>
        <taxon>Bacilli</taxon>
        <taxon>Bacillales</taxon>
        <taxon>Bacillaceae</taxon>
        <taxon>Heyndrickxia</taxon>
    </lineage>
</organism>
<evidence type="ECO:0008006" key="4">
    <source>
        <dbReference type="Google" id="ProtNLM"/>
    </source>
</evidence>
<dbReference type="Proteomes" id="UP001159179">
    <property type="component" value="Unassembled WGS sequence"/>
</dbReference>
<feature type="transmembrane region" description="Helical" evidence="1">
    <location>
        <begin position="154"/>
        <end position="175"/>
    </location>
</feature>
<dbReference type="EMBL" id="JAROYP010000004">
    <property type="protein sequence ID" value="MDH5160981.1"/>
    <property type="molecule type" value="Genomic_DNA"/>
</dbReference>
<feature type="transmembrane region" description="Helical" evidence="1">
    <location>
        <begin position="76"/>
        <end position="104"/>
    </location>
</feature>
<keyword evidence="1" id="KW-0472">Membrane</keyword>
<feature type="transmembrane region" description="Helical" evidence="1">
    <location>
        <begin position="187"/>
        <end position="206"/>
    </location>
</feature>
<evidence type="ECO:0000313" key="2">
    <source>
        <dbReference type="EMBL" id="MDH5160981.1"/>
    </source>
</evidence>
<feature type="transmembrane region" description="Helical" evidence="1">
    <location>
        <begin position="213"/>
        <end position="233"/>
    </location>
</feature>
<name>A0AAW6SVZ9_9BACI</name>
<proteinExistence type="predicted"/>
<feature type="transmembrane region" description="Helical" evidence="1">
    <location>
        <begin position="278"/>
        <end position="296"/>
    </location>
</feature>
<feature type="transmembrane region" description="Helical" evidence="1">
    <location>
        <begin position="43"/>
        <end position="64"/>
    </location>
</feature>
<evidence type="ECO:0000256" key="1">
    <source>
        <dbReference type="SAM" id="Phobius"/>
    </source>
</evidence>
<keyword evidence="1" id="KW-0812">Transmembrane</keyword>
<dbReference type="RefSeq" id="WP_280616423.1">
    <property type="nucleotide sequence ID" value="NZ_JAROYP010000004.1"/>
</dbReference>
<comment type="caution">
    <text evidence="2">The sequence shown here is derived from an EMBL/GenBank/DDBJ whole genome shotgun (WGS) entry which is preliminary data.</text>
</comment>